<comment type="caution">
    <text evidence="1">The sequence shown here is derived from an EMBL/GenBank/DDBJ whole genome shotgun (WGS) entry which is preliminary data.</text>
</comment>
<dbReference type="AlphaFoldDB" id="A0AAW1NW45"/>
<evidence type="ECO:0000313" key="1">
    <source>
        <dbReference type="EMBL" id="KAK9798195.1"/>
    </source>
</evidence>
<evidence type="ECO:0000313" key="2">
    <source>
        <dbReference type="Proteomes" id="UP001465755"/>
    </source>
</evidence>
<organism evidence="1 2">
    <name type="scientific">Symbiochloris irregularis</name>
    <dbReference type="NCBI Taxonomy" id="706552"/>
    <lineage>
        <taxon>Eukaryota</taxon>
        <taxon>Viridiplantae</taxon>
        <taxon>Chlorophyta</taxon>
        <taxon>core chlorophytes</taxon>
        <taxon>Trebouxiophyceae</taxon>
        <taxon>Trebouxiales</taxon>
        <taxon>Trebouxiaceae</taxon>
        <taxon>Symbiochloris</taxon>
    </lineage>
</organism>
<proteinExistence type="predicted"/>
<gene>
    <name evidence="1" type="ORF">WJX73_003035</name>
</gene>
<protein>
    <submittedName>
        <fullName evidence="1">Uncharacterized protein</fullName>
    </submittedName>
</protein>
<dbReference type="EMBL" id="JALJOQ010000099">
    <property type="protein sequence ID" value="KAK9798195.1"/>
    <property type="molecule type" value="Genomic_DNA"/>
</dbReference>
<name>A0AAW1NW45_9CHLO</name>
<sequence>MLAKISGDIVGIKRDLGTLTKDVRRNANTLNRQVGGLVAAQVAESVERLESKTCVQSYTITDVRSIVHLLAAVRPEAQRDLWTEQGVRRLAVHLAQEKALQKLLTVLCDRLQQLMTTDFVPYAESLKQTAEAWVQTPNATTQKAVPQDISALVKACEAHALPDGSRWAQCYFNDILVHLNSSPSARLQDLMGPSHLAVAMMCPEFGELNPA</sequence>
<accession>A0AAW1NW45</accession>
<dbReference type="Proteomes" id="UP001465755">
    <property type="component" value="Unassembled WGS sequence"/>
</dbReference>
<keyword evidence="2" id="KW-1185">Reference proteome</keyword>
<reference evidence="1 2" key="1">
    <citation type="journal article" date="2024" name="Nat. Commun.">
        <title>Phylogenomics reveals the evolutionary origins of lichenization in chlorophyte algae.</title>
        <authorList>
            <person name="Puginier C."/>
            <person name="Libourel C."/>
            <person name="Otte J."/>
            <person name="Skaloud P."/>
            <person name="Haon M."/>
            <person name="Grisel S."/>
            <person name="Petersen M."/>
            <person name="Berrin J.G."/>
            <person name="Delaux P.M."/>
            <person name="Dal Grande F."/>
            <person name="Keller J."/>
        </authorList>
    </citation>
    <scope>NUCLEOTIDE SEQUENCE [LARGE SCALE GENOMIC DNA]</scope>
    <source>
        <strain evidence="1 2">SAG 2036</strain>
    </source>
</reference>